<dbReference type="Gene3D" id="3.30.70.100">
    <property type="match status" value="1"/>
</dbReference>
<gene>
    <name evidence="3" type="primary">copZ</name>
    <name evidence="3" type="ORF">Pan265_01120</name>
</gene>
<organism evidence="3 4">
    <name type="scientific">Mucisphaera calidilacus</name>
    <dbReference type="NCBI Taxonomy" id="2527982"/>
    <lineage>
        <taxon>Bacteria</taxon>
        <taxon>Pseudomonadati</taxon>
        <taxon>Planctomycetota</taxon>
        <taxon>Phycisphaerae</taxon>
        <taxon>Phycisphaerales</taxon>
        <taxon>Phycisphaeraceae</taxon>
        <taxon>Mucisphaera</taxon>
    </lineage>
</organism>
<dbReference type="EMBL" id="CP036280">
    <property type="protein sequence ID" value="QDU70289.1"/>
    <property type="molecule type" value="Genomic_DNA"/>
</dbReference>
<evidence type="ECO:0000313" key="3">
    <source>
        <dbReference type="EMBL" id="QDU70289.1"/>
    </source>
</evidence>
<dbReference type="AlphaFoldDB" id="A0A518BTJ8"/>
<dbReference type="InterPro" id="IPR036163">
    <property type="entry name" value="HMA_dom_sf"/>
</dbReference>
<dbReference type="RefSeq" id="WP_145444328.1">
    <property type="nucleotide sequence ID" value="NZ_CP036280.1"/>
</dbReference>
<name>A0A518BTJ8_9BACT</name>
<evidence type="ECO:0000256" key="1">
    <source>
        <dbReference type="SAM" id="SignalP"/>
    </source>
</evidence>
<evidence type="ECO:0000313" key="4">
    <source>
        <dbReference type="Proteomes" id="UP000320386"/>
    </source>
</evidence>
<dbReference type="PROSITE" id="PS50846">
    <property type="entry name" value="HMA_2"/>
    <property type="match status" value="1"/>
</dbReference>
<feature type="signal peptide" evidence="1">
    <location>
        <begin position="1"/>
        <end position="28"/>
    </location>
</feature>
<accession>A0A518BTJ8</accession>
<dbReference type="SUPFAM" id="SSF55008">
    <property type="entry name" value="HMA, heavy metal-associated domain"/>
    <property type="match status" value="1"/>
</dbReference>
<feature type="domain" description="HMA" evidence="2">
    <location>
        <begin position="44"/>
        <end position="111"/>
    </location>
</feature>
<dbReference type="Proteomes" id="UP000320386">
    <property type="component" value="Chromosome"/>
</dbReference>
<dbReference type="GO" id="GO:0046872">
    <property type="term" value="F:metal ion binding"/>
    <property type="evidence" value="ECO:0007669"/>
    <property type="project" value="InterPro"/>
</dbReference>
<feature type="chain" id="PRO_5021971659" evidence="1">
    <location>
        <begin position="29"/>
        <end position="118"/>
    </location>
</feature>
<keyword evidence="4" id="KW-1185">Reference proteome</keyword>
<dbReference type="KEGG" id="mcad:Pan265_01120"/>
<protein>
    <submittedName>
        <fullName evidence="3">Copper chaperone CopZ</fullName>
    </submittedName>
</protein>
<dbReference type="CDD" id="cd00371">
    <property type="entry name" value="HMA"/>
    <property type="match status" value="1"/>
</dbReference>
<reference evidence="3 4" key="1">
    <citation type="submission" date="2019-02" db="EMBL/GenBank/DDBJ databases">
        <title>Deep-cultivation of Planctomycetes and their phenomic and genomic characterization uncovers novel biology.</title>
        <authorList>
            <person name="Wiegand S."/>
            <person name="Jogler M."/>
            <person name="Boedeker C."/>
            <person name="Pinto D."/>
            <person name="Vollmers J."/>
            <person name="Rivas-Marin E."/>
            <person name="Kohn T."/>
            <person name="Peeters S.H."/>
            <person name="Heuer A."/>
            <person name="Rast P."/>
            <person name="Oberbeckmann S."/>
            <person name="Bunk B."/>
            <person name="Jeske O."/>
            <person name="Meyerdierks A."/>
            <person name="Storesund J.E."/>
            <person name="Kallscheuer N."/>
            <person name="Luecker S."/>
            <person name="Lage O.M."/>
            <person name="Pohl T."/>
            <person name="Merkel B.J."/>
            <person name="Hornburger P."/>
            <person name="Mueller R.-W."/>
            <person name="Bruemmer F."/>
            <person name="Labrenz M."/>
            <person name="Spormann A.M."/>
            <person name="Op den Camp H."/>
            <person name="Overmann J."/>
            <person name="Amann R."/>
            <person name="Jetten M.S.M."/>
            <person name="Mascher T."/>
            <person name="Medema M.H."/>
            <person name="Devos D.P."/>
            <person name="Kaster A.-K."/>
            <person name="Ovreas L."/>
            <person name="Rohde M."/>
            <person name="Galperin M.Y."/>
            <person name="Jogler C."/>
        </authorList>
    </citation>
    <scope>NUCLEOTIDE SEQUENCE [LARGE SCALE GENOMIC DNA]</scope>
    <source>
        <strain evidence="3 4">Pan265</strain>
    </source>
</reference>
<dbReference type="Pfam" id="PF00403">
    <property type="entry name" value="HMA"/>
    <property type="match status" value="1"/>
</dbReference>
<dbReference type="PROSITE" id="PS51257">
    <property type="entry name" value="PROKAR_LIPOPROTEIN"/>
    <property type="match status" value="1"/>
</dbReference>
<dbReference type="OrthoDB" id="9813965at2"/>
<dbReference type="InterPro" id="IPR006121">
    <property type="entry name" value="HMA_dom"/>
</dbReference>
<evidence type="ECO:0000259" key="2">
    <source>
        <dbReference type="PROSITE" id="PS50846"/>
    </source>
</evidence>
<sequence length="118" mass="12413" precursor="true">MSKQNRLAMIVLSASLLLIAGCSTAPQAASSEPTDGHDRVIQQEQVTLYALGLSCPLCSSNLDKSMLEVEGVKAVKVNLADGQVVIDLDPDAGVTVGELIETVEASGFTVDRVELPQM</sequence>
<keyword evidence="1" id="KW-0732">Signal</keyword>
<proteinExistence type="predicted"/>